<organism evidence="3 4">
    <name type="scientific">Leptolinea tardivitalis</name>
    <dbReference type="NCBI Taxonomy" id="229920"/>
    <lineage>
        <taxon>Bacteria</taxon>
        <taxon>Bacillati</taxon>
        <taxon>Chloroflexota</taxon>
        <taxon>Anaerolineae</taxon>
        <taxon>Anaerolineales</taxon>
        <taxon>Anaerolineaceae</taxon>
        <taxon>Leptolinea</taxon>
    </lineage>
</organism>
<evidence type="ECO:0000313" key="4">
    <source>
        <dbReference type="Proteomes" id="UP000050430"/>
    </source>
</evidence>
<feature type="transmembrane region" description="Helical" evidence="1">
    <location>
        <begin position="41"/>
        <end position="62"/>
    </location>
</feature>
<dbReference type="Pfam" id="PF01882">
    <property type="entry name" value="DUF58"/>
    <property type="match status" value="1"/>
</dbReference>
<dbReference type="EMBL" id="LGCK01000007">
    <property type="protein sequence ID" value="KPL72549.1"/>
    <property type="molecule type" value="Genomic_DNA"/>
</dbReference>
<name>A0A0P6XCG1_9CHLR</name>
<proteinExistence type="predicted"/>
<evidence type="ECO:0000256" key="1">
    <source>
        <dbReference type="SAM" id="Phobius"/>
    </source>
</evidence>
<dbReference type="AlphaFoldDB" id="A0A0P6XCG1"/>
<evidence type="ECO:0000259" key="2">
    <source>
        <dbReference type="Pfam" id="PF01882"/>
    </source>
</evidence>
<protein>
    <recommendedName>
        <fullName evidence="2">DUF58 domain-containing protein</fullName>
    </recommendedName>
</protein>
<evidence type="ECO:0000313" key="3">
    <source>
        <dbReference type="EMBL" id="KPL72549.1"/>
    </source>
</evidence>
<comment type="caution">
    <text evidence="3">The sequence shown here is derived from an EMBL/GenBank/DDBJ whole genome shotgun (WGS) entry which is preliminary data.</text>
</comment>
<sequence>MKLFRGRLAQKIHPGRNFWGLLVIAGFLLLTRMLFDESFFLNSLYVVVIYIVFAFIFTFFALDHISIERRSRYHKRQVGDLYEENLDIVNKSILPAFWMQIRDCSDLNVTQSKRIIGYLGGRQSRIIRLSSILQRRGNIALSPIEIITSDPLGCFYAIHQIRTEGSLIILPYRVDLSAVSVRKRQNEEGRSSKIAIHQNSMISGSVREYLDGDPFNRIHWPTTARRGNLHTKLPDESEQKIVWLCLDCNKKVQTNRAVRVEEEQIDFLDAEKLHSSYALPPDSFEAAVSITGSLATTWLKKGIAVGLALNQQPFQLISPGYGIRQQTEILNLLTFIRANSQHPLVALLNNLSPQLNSSVICFLVTPDDSGELVQFAYQLKQRGIDIRIVAINKASFTSGYKRIPANGIWGKFRKTDFEYGDSLNKLVDVL</sequence>
<keyword evidence="1" id="KW-0812">Transmembrane</keyword>
<dbReference type="InterPro" id="IPR002881">
    <property type="entry name" value="DUF58"/>
</dbReference>
<dbReference type="Proteomes" id="UP000050430">
    <property type="component" value="Unassembled WGS sequence"/>
</dbReference>
<keyword evidence="4" id="KW-1185">Reference proteome</keyword>
<feature type="domain" description="DUF58" evidence="2">
    <location>
        <begin position="205"/>
        <end position="254"/>
    </location>
</feature>
<dbReference type="PANTHER" id="PTHR34351:SF2">
    <property type="entry name" value="DUF58 DOMAIN-CONTAINING PROTEIN"/>
    <property type="match status" value="1"/>
</dbReference>
<keyword evidence="1" id="KW-0472">Membrane</keyword>
<dbReference type="STRING" id="229920.ADM99_05365"/>
<gene>
    <name evidence="3" type="ORF">ADM99_05365</name>
</gene>
<accession>A0A0P6XCG1</accession>
<keyword evidence="1" id="KW-1133">Transmembrane helix</keyword>
<dbReference type="PANTHER" id="PTHR34351">
    <property type="entry name" value="SLR1927 PROTEIN-RELATED"/>
    <property type="match status" value="1"/>
</dbReference>
<feature type="transmembrane region" description="Helical" evidence="1">
    <location>
        <begin position="18"/>
        <end position="35"/>
    </location>
</feature>
<reference evidence="3 4" key="1">
    <citation type="submission" date="2015-07" db="EMBL/GenBank/DDBJ databases">
        <title>Genome sequence of Leptolinea tardivitalis DSM 16556.</title>
        <authorList>
            <person name="Hemp J."/>
            <person name="Ward L.M."/>
            <person name="Pace L.A."/>
            <person name="Fischer W.W."/>
        </authorList>
    </citation>
    <scope>NUCLEOTIDE SEQUENCE [LARGE SCALE GENOMIC DNA]</scope>
    <source>
        <strain evidence="3 4">YMTK-2</strain>
    </source>
</reference>